<dbReference type="Proteomes" id="UP000284375">
    <property type="component" value="Unassembled WGS sequence"/>
</dbReference>
<keyword evidence="3" id="KW-1185">Reference proteome</keyword>
<dbReference type="Pfam" id="PF19086">
    <property type="entry name" value="Terpene_syn_C_2"/>
    <property type="match status" value="1"/>
</dbReference>
<proteinExistence type="predicted"/>
<evidence type="ECO:0000256" key="1">
    <source>
        <dbReference type="SAM" id="MobiDB-lite"/>
    </source>
</evidence>
<feature type="region of interest" description="Disordered" evidence="1">
    <location>
        <begin position="1"/>
        <end position="351"/>
    </location>
</feature>
<feature type="compositionally biased region" description="Basic residues" evidence="1">
    <location>
        <begin position="66"/>
        <end position="76"/>
    </location>
</feature>
<dbReference type="OrthoDB" id="2861623at2759"/>
<dbReference type="AlphaFoldDB" id="A0A423VWT5"/>
<dbReference type="SUPFAM" id="SSF48576">
    <property type="entry name" value="Terpenoid synthases"/>
    <property type="match status" value="1"/>
</dbReference>
<accession>A0A423VWT5</accession>
<feature type="compositionally biased region" description="Polar residues" evidence="1">
    <location>
        <begin position="245"/>
        <end position="261"/>
    </location>
</feature>
<gene>
    <name evidence="2" type="ORF">VSDG_05348</name>
</gene>
<feature type="compositionally biased region" description="Polar residues" evidence="1">
    <location>
        <begin position="154"/>
        <end position="168"/>
    </location>
</feature>
<protein>
    <submittedName>
        <fullName evidence="2">Uncharacterized protein</fullName>
    </submittedName>
</protein>
<dbReference type="InterPro" id="IPR008949">
    <property type="entry name" value="Isoprenoid_synthase_dom_sf"/>
</dbReference>
<dbReference type="Gene3D" id="1.10.600.10">
    <property type="entry name" value="Farnesyl Diphosphate Synthase"/>
    <property type="match status" value="1"/>
</dbReference>
<reference evidence="2 3" key="1">
    <citation type="submission" date="2015-09" db="EMBL/GenBank/DDBJ databases">
        <title>Host preference determinants of Valsa canker pathogens revealed by comparative genomics.</title>
        <authorList>
            <person name="Yin Z."/>
            <person name="Huang L."/>
        </authorList>
    </citation>
    <scope>NUCLEOTIDE SEQUENCE [LARGE SCALE GENOMIC DNA]</scope>
    <source>
        <strain evidence="2 3">YSFL</strain>
    </source>
</reference>
<feature type="compositionally biased region" description="Low complexity" evidence="1">
    <location>
        <begin position="274"/>
        <end position="288"/>
    </location>
</feature>
<evidence type="ECO:0000313" key="3">
    <source>
        <dbReference type="Proteomes" id="UP000284375"/>
    </source>
</evidence>
<organism evidence="2 3">
    <name type="scientific">Cytospora chrysosperma</name>
    <name type="common">Cytospora canker fungus</name>
    <name type="synonym">Sphaeria chrysosperma</name>
    <dbReference type="NCBI Taxonomy" id="252740"/>
    <lineage>
        <taxon>Eukaryota</taxon>
        <taxon>Fungi</taxon>
        <taxon>Dikarya</taxon>
        <taxon>Ascomycota</taxon>
        <taxon>Pezizomycotina</taxon>
        <taxon>Sordariomycetes</taxon>
        <taxon>Sordariomycetidae</taxon>
        <taxon>Diaporthales</taxon>
        <taxon>Cytosporaceae</taxon>
        <taxon>Cytospora</taxon>
    </lineage>
</organism>
<dbReference type="STRING" id="252740.A0A423VWT5"/>
<feature type="compositionally biased region" description="Basic and acidic residues" evidence="1">
    <location>
        <begin position="77"/>
        <end position="98"/>
    </location>
</feature>
<comment type="caution">
    <text evidence="2">The sequence shown here is derived from an EMBL/GenBank/DDBJ whole genome shotgun (WGS) entry which is preliminary data.</text>
</comment>
<name>A0A423VWT5_CYTCH</name>
<evidence type="ECO:0000313" key="2">
    <source>
        <dbReference type="EMBL" id="ROV95543.1"/>
    </source>
</evidence>
<sequence length="728" mass="79953">MATQACAEAPLPSGDGNTATSPGSGHGATDTRGFTANSVTVKPIEDSEISVGETVPQEKKMQPPRVAKRPRGRPPKKNKDSTQKLENEDVDSGKPDRARKTRKKADIQAQSGAPGNDTAAVPPRQELSPSGYRPGSHLQGWSPHVSNHPGVDPSASQPNNSYPTNSFNAPGAPGGFPKNPHSLRLYPQVPHVPGRYFPASRPRASYPTGSYTAYKTPGDLAKRPYTPGPYNSGGNQTAPAPPNVPLQTSPETGASGSSSTDYDAVGFPGMAPGLLSPSLVVEDSSSSPAAPRGVSRRHFLNIPEPVPDPQASDPGQARQPPPQPADSRNDATGGPRLGHVPAQDATQNQQEGISEAGAIHVPRLAIPLVPISGLRGQTLHIPNLDTIFQSWPEFQTNARMVTFMVEIRETNEATYNNVAYLPDEVRLMIPTDPVSLASHLWPKANAHELRLAIEVVIWSTSWNIFLKKAARERPLDLRLRVDESKRNMRYLVENRNQTPTNEIGVWTAGRTAGLKFDDPIASIPRILQMLSALYDQDYLDVFKEDFCNYMDAITKEQRMLANGNVPNPEEYSQFYTKHAHVPPILRLTSLAAGELDSGSRCALYETLLGQVNQIMRLTSDLYSVQEDMSMGNILNSFILNFAQCNNMGEAVRAVVNEIQQACKDFDHMAQYKLRAARRLVPSEEAQWREKLDALRQMCAGYRMWCIANKRHEVFKYKQDDGSFKIQLH</sequence>
<dbReference type="EMBL" id="LJZO01000023">
    <property type="protein sequence ID" value="ROV95543.1"/>
    <property type="molecule type" value="Genomic_DNA"/>
</dbReference>